<protein>
    <recommendedName>
        <fullName evidence="5">Flagellar hook-associated protein 2</fullName>
        <shortName evidence="5">HAP2</shortName>
    </recommendedName>
    <alternativeName>
        <fullName evidence="5">Flagellar cap protein</fullName>
    </alternativeName>
</protein>
<dbReference type="PANTHER" id="PTHR30288">
    <property type="entry name" value="FLAGELLAR CAP/ASSEMBLY PROTEIN FLID"/>
    <property type="match status" value="1"/>
</dbReference>
<dbReference type="Proteomes" id="UP000061660">
    <property type="component" value="Chromosome"/>
</dbReference>
<comment type="similarity">
    <text evidence="1 5">Belongs to the FliD family.</text>
</comment>
<dbReference type="EMBL" id="CP013652">
    <property type="protein sequence ID" value="ALS24469.1"/>
    <property type="molecule type" value="Genomic_DNA"/>
</dbReference>
<keyword evidence="6" id="KW-0966">Cell projection</keyword>
<gene>
    <name evidence="6" type="ORF">IJ22_41730</name>
</gene>
<dbReference type="Pfam" id="PF07195">
    <property type="entry name" value="FliD_C"/>
    <property type="match status" value="1"/>
</dbReference>
<keyword evidence="6" id="KW-0282">Flagellum</keyword>
<evidence type="ECO:0000313" key="6">
    <source>
        <dbReference type="EMBL" id="ALS24469.1"/>
    </source>
</evidence>
<dbReference type="GO" id="GO:0005576">
    <property type="term" value="C:extracellular region"/>
    <property type="evidence" value="ECO:0007669"/>
    <property type="project" value="UniProtKB-SubCell"/>
</dbReference>
<keyword evidence="6" id="KW-0969">Cilium</keyword>
<dbReference type="STRING" id="162209.IJ22_41730"/>
<comment type="subunit">
    <text evidence="2 5">Homopentamer.</text>
</comment>
<dbReference type="Pfam" id="PF02465">
    <property type="entry name" value="FliD_N"/>
    <property type="match status" value="1"/>
</dbReference>
<dbReference type="KEGG" id="pnp:IJ22_41730"/>
<comment type="function">
    <text evidence="5">Required for morphogenesis and for the elongation of the flagellar filament by facilitating polymerization of the flagellin monomers at the tip of growing filament. Forms a capping structure, which prevents flagellin subunits (transported through the central channel of the flagellum) from leaking out without polymerization at the distal end.</text>
</comment>
<accession>A0A0U2WAG5</accession>
<dbReference type="InterPro" id="IPR040026">
    <property type="entry name" value="FliD"/>
</dbReference>
<dbReference type="GO" id="GO:0009424">
    <property type="term" value="C:bacterial-type flagellum hook"/>
    <property type="evidence" value="ECO:0007669"/>
    <property type="project" value="UniProtKB-UniRule"/>
</dbReference>
<dbReference type="PATRIC" id="fig|162209.4.peg.4419"/>
<keyword evidence="7" id="KW-1185">Reference proteome</keyword>
<dbReference type="GO" id="GO:0071973">
    <property type="term" value="P:bacterial-type flagellum-dependent cell motility"/>
    <property type="evidence" value="ECO:0007669"/>
    <property type="project" value="TreeGrafter"/>
</dbReference>
<evidence type="ECO:0000256" key="2">
    <source>
        <dbReference type="ARBA" id="ARBA00011255"/>
    </source>
</evidence>
<keyword evidence="5" id="KW-0964">Secreted</keyword>
<keyword evidence="4 5" id="KW-0975">Bacterial flagellum</keyword>
<keyword evidence="3" id="KW-0175">Coiled coil</keyword>
<evidence type="ECO:0000256" key="3">
    <source>
        <dbReference type="ARBA" id="ARBA00023054"/>
    </source>
</evidence>
<dbReference type="GO" id="GO:0009421">
    <property type="term" value="C:bacterial-type flagellum filament cap"/>
    <property type="evidence" value="ECO:0007669"/>
    <property type="project" value="InterPro"/>
</dbReference>
<evidence type="ECO:0000256" key="5">
    <source>
        <dbReference type="RuleBase" id="RU362066"/>
    </source>
</evidence>
<evidence type="ECO:0000256" key="4">
    <source>
        <dbReference type="ARBA" id="ARBA00023143"/>
    </source>
</evidence>
<dbReference type="InterPro" id="IPR010809">
    <property type="entry name" value="FliD_C"/>
</dbReference>
<organism evidence="6 7">
    <name type="scientific">Paenibacillus naphthalenovorans</name>
    <dbReference type="NCBI Taxonomy" id="162209"/>
    <lineage>
        <taxon>Bacteria</taxon>
        <taxon>Bacillati</taxon>
        <taxon>Bacillota</taxon>
        <taxon>Bacilli</taxon>
        <taxon>Bacillales</taxon>
        <taxon>Paenibacillaceae</taxon>
        <taxon>Paenibacillus</taxon>
    </lineage>
</organism>
<name>A0A0U2WAG5_9BACL</name>
<evidence type="ECO:0000256" key="1">
    <source>
        <dbReference type="ARBA" id="ARBA00009764"/>
    </source>
</evidence>
<reference evidence="6 7" key="2">
    <citation type="journal article" date="2016" name="Genome Announc.">
        <title>Complete Genome Sequences of Two Interactive Moderate Thermophiles, Paenibacillus napthalenovorans 32O-Y and Paenibacillus sp. 32O-W.</title>
        <authorList>
            <person name="Butler R.R.III."/>
            <person name="Wang J."/>
            <person name="Stark B.C."/>
            <person name="Pombert J.F."/>
        </authorList>
    </citation>
    <scope>NUCLEOTIDE SEQUENCE [LARGE SCALE GENOMIC DNA]</scope>
    <source>
        <strain evidence="6 7">32O-Y</strain>
    </source>
</reference>
<reference evidence="7" key="1">
    <citation type="submission" date="2015-12" db="EMBL/GenBank/DDBJ databases">
        <title>Complete genome sequences of two moderately thermophilic Paenibacillus species.</title>
        <authorList>
            <person name="Butler R.III."/>
            <person name="Wang J."/>
            <person name="Stark B.C."/>
            <person name="Pombert J.-F."/>
        </authorList>
    </citation>
    <scope>NUCLEOTIDE SEQUENCE [LARGE SCALE GENOMIC DNA]</scope>
    <source>
        <strain evidence="7">32O-Y</strain>
    </source>
</reference>
<dbReference type="AlphaFoldDB" id="A0A0U2WAG5"/>
<sequence>MMVTPINRFSGLASGMDIDSIVKGLMMAHRKPLDVLKQKKQLIEWQREDYRDMNTKLWDYRNNKLFNFKLEGNLSSRTATSANADIITAKATGDAQIGQLNIKVNNVATAATNRSASDIRANSSFDPTKTLASQAANLAGTLTQVTPATNPPTYETYEIKINGSNVITIDPNVDSLNDVIARINANTNVTSFYEVGSTGGLVSFTSKQTGKVNGANKDSANITFENVKGNFTTDILKITGAGTAATDASVDINGVTGITKKSNTFTINGVELTLNPLTPAGSSTTVTVKTDTDKMVESIKGFINDYNEILKTMQDKINESRFQGYPPLSDEQKKEMKDSDIELWTKRARSGLLRNDSYLSQAVSGMRMAIMAQVETGSKDYKTLSSIGIETGQYVENGKLYLTDENKLRKAIEENPDAVIAMFTANGNGDADQSDVGIAERIYDQLKITLDGLTSRAGTAVSLSDNSVLGKRLYEMDKEIDKWNVRLNEIENRYYRQFTAMESAISRYNSQSLYLANAFGGA</sequence>
<evidence type="ECO:0000313" key="7">
    <source>
        <dbReference type="Proteomes" id="UP000061660"/>
    </source>
</evidence>
<dbReference type="InterPro" id="IPR003481">
    <property type="entry name" value="FliD_N"/>
</dbReference>
<comment type="subcellular location">
    <subcellularLocation>
        <location evidence="5">Secreted</location>
    </subcellularLocation>
    <subcellularLocation>
        <location evidence="5">Bacterial flagellum</location>
    </subcellularLocation>
</comment>
<dbReference type="GO" id="GO:0007155">
    <property type="term" value="P:cell adhesion"/>
    <property type="evidence" value="ECO:0007669"/>
    <property type="project" value="InterPro"/>
</dbReference>
<dbReference type="RefSeq" id="WP_062410131.1">
    <property type="nucleotide sequence ID" value="NZ_BJCS01000011.1"/>
</dbReference>
<proteinExistence type="inferred from homology"/>
<dbReference type="PANTHER" id="PTHR30288:SF0">
    <property type="entry name" value="FLAGELLAR HOOK-ASSOCIATED PROTEIN 2"/>
    <property type="match status" value="1"/>
</dbReference>